<protein>
    <recommendedName>
        <fullName evidence="4">Outer membrane protein beta-barrel domain-containing protein</fullName>
    </recommendedName>
</protein>
<name>A0A9D1GE41_9BACT</name>
<dbReference type="Proteomes" id="UP000886722">
    <property type="component" value="Unassembled WGS sequence"/>
</dbReference>
<evidence type="ECO:0000256" key="1">
    <source>
        <dbReference type="SAM" id="SignalP"/>
    </source>
</evidence>
<organism evidence="2 3">
    <name type="scientific">Candidatus Caccoplasma intestinavium</name>
    <dbReference type="NCBI Taxonomy" id="2840716"/>
    <lineage>
        <taxon>Bacteria</taxon>
        <taxon>Pseudomonadati</taxon>
        <taxon>Bacteroidota</taxon>
        <taxon>Bacteroidia</taxon>
        <taxon>Bacteroidales</taxon>
        <taxon>Bacteroidaceae</taxon>
        <taxon>Bacteroidaceae incertae sedis</taxon>
        <taxon>Candidatus Caccoplasma</taxon>
    </lineage>
</organism>
<reference evidence="2" key="2">
    <citation type="journal article" date="2021" name="PeerJ">
        <title>Extensive microbial diversity within the chicken gut microbiome revealed by metagenomics and culture.</title>
        <authorList>
            <person name="Gilroy R."/>
            <person name="Ravi A."/>
            <person name="Getino M."/>
            <person name="Pursley I."/>
            <person name="Horton D.L."/>
            <person name="Alikhan N.F."/>
            <person name="Baker D."/>
            <person name="Gharbi K."/>
            <person name="Hall N."/>
            <person name="Watson M."/>
            <person name="Adriaenssens E.M."/>
            <person name="Foster-Nyarko E."/>
            <person name="Jarju S."/>
            <person name="Secka A."/>
            <person name="Antonio M."/>
            <person name="Oren A."/>
            <person name="Chaudhuri R.R."/>
            <person name="La Ragione R."/>
            <person name="Hildebrand F."/>
            <person name="Pallen M.J."/>
        </authorList>
    </citation>
    <scope>NUCLEOTIDE SEQUENCE</scope>
    <source>
        <strain evidence="2">21143</strain>
    </source>
</reference>
<proteinExistence type="predicted"/>
<accession>A0A9D1GE41</accession>
<dbReference type="EMBL" id="DVKT01000034">
    <property type="protein sequence ID" value="HIT39218.1"/>
    <property type="molecule type" value="Genomic_DNA"/>
</dbReference>
<reference evidence="2" key="1">
    <citation type="submission" date="2020-10" db="EMBL/GenBank/DDBJ databases">
        <authorList>
            <person name="Gilroy R."/>
        </authorList>
    </citation>
    <scope>NUCLEOTIDE SEQUENCE</scope>
    <source>
        <strain evidence="2">21143</strain>
    </source>
</reference>
<gene>
    <name evidence="2" type="ORF">IAD06_04165</name>
</gene>
<comment type="caution">
    <text evidence="2">The sequence shown here is derived from an EMBL/GenBank/DDBJ whole genome shotgun (WGS) entry which is preliminary data.</text>
</comment>
<dbReference type="AlphaFoldDB" id="A0A9D1GE41"/>
<evidence type="ECO:0000313" key="3">
    <source>
        <dbReference type="Proteomes" id="UP000886722"/>
    </source>
</evidence>
<sequence>MKKIFLLLLSVFFVISAEAQKGSSQFALFAGYEHFPEMWVGKGYNVGVEYKYYVHNRFFAVANFHAGVNDASEFVEYEFSGNMLGYTVGNSTHDYMIGLGLGGDLLQIGRHKIYIQGTVGLGTSEMSKDGVSGAPGSEIIRTHVESATRFAVSASAGYDYRICSWLAVGVNYTGWQIGYEYKNSANVKLSLLF</sequence>
<dbReference type="InterPro" id="IPR011250">
    <property type="entry name" value="OMP/PagP_B-barrel"/>
</dbReference>
<feature type="chain" id="PRO_5039151656" description="Outer membrane protein beta-barrel domain-containing protein" evidence="1">
    <location>
        <begin position="20"/>
        <end position="193"/>
    </location>
</feature>
<evidence type="ECO:0008006" key="4">
    <source>
        <dbReference type="Google" id="ProtNLM"/>
    </source>
</evidence>
<feature type="signal peptide" evidence="1">
    <location>
        <begin position="1"/>
        <end position="19"/>
    </location>
</feature>
<keyword evidence="1" id="KW-0732">Signal</keyword>
<dbReference type="SUPFAM" id="SSF56925">
    <property type="entry name" value="OMPA-like"/>
    <property type="match status" value="1"/>
</dbReference>
<evidence type="ECO:0000313" key="2">
    <source>
        <dbReference type="EMBL" id="HIT39218.1"/>
    </source>
</evidence>